<dbReference type="Gene3D" id="3.30.1150.10">
    <property type="match status" value="1"/>
</dbReference>
<feature type="transmembrane region" description="Helical" evidence="11">
    <location>
        <begin position="6"/>
        <end position="27"/>
    </location>
</feature>
<keyword evidence="4" id="KW-1003">Cell membrane</keyword>
<evidence type="ECO:0000256" key="8">
    <source>
        <dbReference type="ARBA" id="ARBA00022989"/>
    </source>
</evidence>
<keyword evidence="9 11" id="KW-0472">Membrane</keyword>
<sequence length="229" mass="25556">MEQKALNITSFIFSLLIYFVLVALITFGAKINLGKDKIVSEFEIYIVESDIKPNSLNPIKPPNSSINPSNSSINPPSTPDPQTRKITAQKSQKSTQKSQTTTQNLTKAAYQSSQQNTPINSPSKSNESTPSQNQITKLSNDSEIFKRLKDEIAQNTIYPRAARRARLSGVVGVEFQIDKSGISNEKISRPSQHKLLNEAALNAIKKTKPNLENIDKKYSIFMEIAFELR</sequence>
<name>A0ABY3G5P5_9BACT</name>
<dbReference type="NCBIfam" id="TIGR01352">
    <property type="entry name" value="tonB_Cterm"/>
    <property type="match status" value="1"/>
</dbReference>
<feature type="compositionally biased region" description="Low complexity" evidence="10">
    <location>
        <begin position="56"/>
        <end position="75"/>
    </location>
</feature>
<keyword evidence="14" id="KW-1185">Reference proteome</keyword>
<dbReference type="Proteomes" id="UP000321599">
    <property type="component" value="Unassembled WGS sequence"/>
</dbReference>
<dbReference type="InterPro" id="IPR006260">
    <property type="entry name" value="TonB/TolA_C"/>
</dbReference>
<evidence type="ECO:0000256" key="3">
    <source>
        <dbReference type="ARBA" id="ARBA00022448"/>
    </source>
</evidence>
<dbReference type="PROSITE" id="PS52015">
    <property type="entry name" value="TONB_CTD"/>
    <property type="match status" value="1"/>
</dbReference>
<evidence type="ECO:0000256" key="10">
    <source>
        <dbReference type="SAM" id="MobiDB-lite"/>
    </source>
</evidence>
<evidence type="ECO:0000256" key="9">
    <source>
        <dbReference type="ARBA" id="ARBA00023136"/>
    </source>
</evidence>
<feature type="region of interest" description="Disordered" evidence="10">
    <location>
        <begin position="56"/>
        <end position="140"/>
    </location>
</feature>
<protein>
    <submittedName>
        <fullName evidence="13">Energy transducer TonB</fullName>
    </submittedName>
</protein>
<evidence type="ECO:0000256" key="5">
    <source>
        <dbReference type="ARBA" id="ARBA00022519"/>
    </source>
</evidence>
<evidence type="ECO:0000256" key="7">
    <source>
        <dbReference type="ARBA" id="ARBA00022927"/>
    </source>
</evidence>
<comment type="similarity">
    <text evidence="2">Belongs to the TonB family.</text>
</comment>
<dbReference type="Pfam" id="PF03544">
    <property type="entry name" value="TonB_C"/>
    <property type="match status" value="1"/>
</dbReference>
<feature type="compositionally biased region" description="Low complexity" evidence="10">
    <location>
        <begin position="89"/>
        <end position="103"/>
    </location>
</feature>
<dbReference type="InterPro" id="IPR037682">
    <property type="entry name" value="TonB_C"/>
</dbReference>
<evidence type="ECO:0000313" key="13">
    <source>
        <dbReference type="EMBL" id="TWO27632.1"/>
    </source>
</evidence>
<keyword evidence="6 11" id="KW-0812">Transmembrane</keyword>
<accession>A0ABY3G5P5</accession>
<dbReference type="SUPFAM" id="SSF74653">
    <property type="entry name" value="TolA/TonB C-terminal domain"/>
    <property type="match status" value="1"/>
</dbReference>
<evidence type="ECO:0000259" key="12">
    <source>
        <dbReference type="PROSITE" id="PS52015"/>
    </source>
</evidence>
<dbReference type="PANTHER" id="PTHR33446">
    <property type="entry name" value="PROTEIN TONB-RELATED"/>
    <property type="match status" value="1"/>
</dbReference>
<keyword evidence="3" id="KW-0813">Transport</keyword>
<comment type="subcellular location">
    <subcellularLocation>
        <location evidence="1">Cell inner membrane</location>
        <topology evidence="1">Single-pass membrane protein</topology>
        <orientation evidence="1">Periplasmic side</orientation>
    </subcellularLocation>
</comment>
<evidence type="ECO:0000313" key="14">
    <source>
        <dbReference type="Proteomes" id="UP000321599"/>
    </source>
</evidence>
<evidence type="ECO:0000256" key="2">
    <source>
        <dbReference type="ARBA" id="ARBA00006555"/>
    </source>
</evidence>
<organism evidence="13 14">
    <name type="scientific">Campylobacter lanienae</name>
    <dbReference type="NCBI Taxonomy" id="75658"/>
    <lineage>
        <taxon>Bacteria</taxon>
        <taxon>Pseudomonadati</taxon>
        <taxon>Campylobacterota</taxon>
        <taxon>Epsilonproteobacteria</taxon>
        <taxon>Campylobacterales</taxon>
        <taxon>Campylobacteraceae</taxon>
        <taxon>Campylobacter</taxon>
    </lineage>
</organism>
<dbReference type="EMBL" id="VOAV01000032">
    <property type="protein sequence ID" value="TWO27632.1"/>
    <property type="molecule type" value="Genomic_DNA"/>
</dbReference>
<keyword evidence="5" id="KW-0997">Cell inner membrane</keyword>
<comment type="caution">
    <text evidence="13">The sequence shown here is derived from an EMBL/GenBank/DDBJ whole genome shotgun (WGS) entry which is preliminary data.</text>
</comment>
<dbReference type="InterPro" id="IPR051045">
    <property type="entry name" value="TonB-dependent_transducer"/>
</dbReference>
<keyword evidence="8 11" id="KW-1133">Transmembrane helix</keyword>
<keyword evidence="7" id="KW-0653">Protein transport</keyword>
<feature type="domain" description="TonB C-terminal" evidence="12">
    <location>
        <begin position="143"/>
        <end position="229"/>
    </location>
</feature>
<evidence type="ECO:0000256" key="6">
    <source>
        <dbReference type="ARBA" id="ARBA00022692"/>
    </source>
</evidence>
<evidence type="ECO:0000256" key="11">
    <source>
        <dbReference type="SAM" id="Phobius"/>
    </source>
</evidence>
<proteinExistence type="inferred from homology"/>
<feature type="compositionally biased region" description="Polar residues" evidence="10">
    <location>
        <begin position="104"/>
        <end position="140"/>
    </location>
</feature>
<reference evidence="13 14" key="1">
    <citation type="submission" date="2019-07" db="EMBL/GenBank/DDBJ databases">
        <title>Rapid identification of Enteric Bacteria from Whole Genome Sequences (WGS) using Average Nucleotide Identity (ANI).</title>
        <authorList>
            <person name="Lane C."/>
        </authorList>
    </citation>
    <scope>NUCLEOTIDE SEQUENCE [LARGE SCALE GENOMIC DNA]</scope>
    <source>
        <strain evidence="13 14">2013D-9588</strain>
    </source>
</reference>
<evidence type="ECO:0000256" key="1">
    <source>
        <dbReference type="ARBA" id="ARBA00004383"/>
    </source>
</evidence>
<gene>
    <name evidence="13" type="ORF">XK09_07750</name>
</gene>
<evidence type="ECO:0000256" key="4">
    <source>
        <dbReference type="ARBA" id="ARBA00022475"/>
    </source>
</evidence>